<comment type="subcellular location">
    <subcellularLocation>
        <location evidence="10">Cell membrane</location>
        <topology evidence="10">Multi-pass membrane protein</topology>
    </subcellularLocation>
    <subcellularLocation>
        <location evidence="1">Membrane</location>
        <topology evidence="1">Multi-pass membrane protein</topology>
    </subcellularLocation>
</comment>
<comment type="caution">
    <text evidence="11">The sequence shown here is derived from an EMBL/GenBank/DDBJ whole genome shotgun (WGS) entry which is preliminary data.</text>
</comment>
<dbReference type="GO" id="GO:0009306">
    <property type="term" value="P:protein secretion"/>
    <property type="evidence" value="ECO:0007669"/>
    <property type="project" value="UniProtKB-UniRule"/>
</dbReference>
<keyword evidence="10" id="KW-1003">Cell membrane</keyword>
<keyword evidence="8 10" id="KW-0472">Membrane</keyword>
<proteinExistence type="inferred from homology"/>
<dbReference type="RefSeq" id="WP_009138940.1">
    <property type="nucleotide sequence ID" value="NZ_JH815198.1"/>
</dbReference>
<evidence type="ECO:0000256" key="6">
    <source>
        <dbReference type="ARBA" id="ARBA00022989"/>
    </source>
</evidence>
<organism evidence="11 12">
    <name type="scientific">Slackia piriformis YIT 12062</name>
    <dbReference type="NCBI Taxonomy" id="742818"/>
    <lineage>
        <taxon>Bacteria</taxon>
        <taxon>Bacillati</taxon>
        <taxon>Actinomycetota</taxon>
        <taxon>Coriobacteriia</taxon>
        <taxon>Eggerthellales</taxon>
        <taxon>Eggerthellaceae</taxon>
        <taxon>Slackia</taxon>
    </lineage>
</organism>
<keyword evidence="3 10" id="KW-0813">Transport</keyword>
<keyword evidence="7 10" id="KW-0811">Translocation</keyword>
<dbReference type="PRINTS" id="PR01651">
    <property type="entry name" value="SECGEXPORT"/>
</dbReference>
<dbReference type="InterPro" id="IPR004692">
    <property type="entry name" value="SecG"/>
</dbReference>
<evidence type="ECO:0000256" key="2">
    <source>
        <dbReference type="ARBA" id="ARBA00008445"/>
    </source>
</evidence>
<evidence type="ECO:0000313" key="12">
    <source>
        <dbReference type="Proteomes" id="UP000006069"/>
    </source>
</evidence>
<comment type="function">
    <text evidence="9 10">Involved in protein export. Participates in an early event of protein translocation.</text>
</comment>
<keyword evidence="5 10" id="KW-0653">Protein transport</keyword>
<dbReference type="HOGENOM" id="CLU_094156_7_0_11"/>
<dbReference type="Pfam" id="PF03840">
    <property type="entry name" value="SecG"/>
    <property type="match status" value="1"/>
</dbReference>
<dbReference type="AlphaFoldDB" id="K0YLC1"/>
<dbReference type="NCBIfam" id="TIGR00810">
    <property type="entry name" value="secG"/>
    <property type="match status" value="1"/>
</dbReference>
<dbReference type="EMBL" id="ADMD01000002">
    <property type="protein sequence ID" value="EJZ84402.1"/>
    <property type="molecule type" value="Genomic_DNA"/>
</dbReference>
<accession>K0YLC1</accession>
<reference evidence="11 12" key="1">
    <citation type="submission" date="2012-08" db="EMBL/GenBank/DDBJ databases">
        <title>The Genome Sequence of Slackia piriformis YIT 12062.</title>
        <authorList>
            <consortium name="The Broad Institute Genome Sequencing Platform"/>
            <person name="Earl A."/>
            <person name="Ward D."/>
            <person name="Feldgarden M."/>
            <person name="Gevers D."/>
            <person name="Morotomi M."/>
            <person name="Walker B."/>
            <person name="Young S.K."/>
            <person name="Zeng Q."/>
            <person name="Gargeya S."/>
            <person name="Fitzgerald M."/>
            <person name="Haas B."/>
            <person name="Abouelleil A."/>
            <person name="Alvarado L."/>
            <person name="Arachchi H.M."/>
            <person name="Berlin A.M."/>
            <person name="Chapman S.B."/>
            <person name="Goldberg J."/>
            <person name="Griggs A."/>
            <person name="Gujja S."/>
            <person name="Hansen M."/>
            <person name="Howarth C."/>
            <person name="Imamovic A."/>
            <person name="Larimer J."/>
            <person name="McCowen C."/>
            <person name="Montmayeur A."/>
            <person name="Murphy C."/>
            <person name="Neiman D."/>
            <person name="Pearson M."/>
            <person name="Priest M."/>
            <person name="Roberts A."/>
            <person name="Saif S."/>
            <person name="Shea T."/>
            <person name="Sisk P."/>
            <person name="Sykes S."/>
            <person name="Wortman J."/>
            <person name="Nusbaum C."/>
            <person name="Birren B."/>
        </authorList>
    </citation>
    <scope>NUCLEOTIDE SEQUENCE [LARGE SCALE GENOMIC DNA]</scope>
    <source>
        <strain evidence="11 12">YIT 12062</strain>
    </source>
</reference>
<comment type="similarity">
    <text evidence="2 10">Belongs to the SecG family.</text>
</comment>
<feature type="transmembrane region" description="Helical" evidence="10">
    <location>
        <begin position="58"/>
        <end position="77"/>
    </location>
</feature>
<dbReference type="eggNOG" id="COG1314">
    <property type="taxonomic scope" value="Bacteria"/>
</dbReference>
<evidence type="ECO:0000256" key="7">
    <source>
        <dbReference type="ARBA" id="ARBA00023010"/>
    </source>
</evidence>
<evidence type="ECO:0000313" key="11">
    <source>
        <dbReference type="EMBL" id="EJZ84402.1"/>
    </source>
</evidence>
<dbReference type="Proteomes" id="UP000006069">
    <property type="component" value="Unassembled WGS sequence"/>
</dbReference>
<dbReference type="GO" id="GO:0015450">
    <property type="term" value="F:protein-transporting ATPase activity"/>
    <property type="evidence" value="ECO:0007669"/>
    <property type="project" value="UniProtKB-UniRule"/>
</dbReference>
<dbReference type="FunCoup" id="K0YLC1">
    <property type="interactions" value="8"/>
</dbReference>
<evidence type="ECO:0000256" key="4">
    <source>
        <dbReference type="ARBA" id="ARBA00022692"/>
    </source>
</evidence>
<dbReference type="PATRIC" id="fig|742818.3.peg.765"/>
<evidence type="ECO:0000256" key="1">
    <source>
        <dbReference type="ARBA" id="ARBA00004141"/>
    </source>
</evidence>
<keyword evidence="4 10" id="KW-0812">Transmembrane</keyword>
<dbReference type="InParanoid" id="K0YLC1"/>
<dbReference type="GO" id="GO:0005886">
    <property type="term" value="C:plasma membrane"/>
    <property type="evidence" value="ECO:0007669"/>
    <property type="project" value="UniProtKB-SubCell"/>
</dbReference>
<evidence type="ECO:0000256" key="8">
    <source>
        <dbReference type="ARBA" id="ARBA00023136"/>
    </source>
</evidence>
<gene>
    <name evidence="11" type="ORF">HMPREF9451_00712</name>
</gene>
<evidence type="ECO:0000256" key="10">
    <source>
        <dbReference type="RuleBase" id="RU365087"/>
    </source>
</evidence>
<feature type="transmembrane region" description="Helical" evidence="10">
    <location>
        <begin position="6"/>
        <end position="25"/>
    </location>
</feature>
<evidence type="ECO:0000256" key="3">
    <source>
        <dbReference type="ARBA" id="ARBA00022448"/>
    </source>
</evidence>
<keyword evidence="12" id="KW-1185">Reference proteome</keyword>
<dbReference type="OrthoDB" id="4337190at2"/>
<evidence type="ECO:0000256" key="9">
    <source>
        <dbReference type="ARBA" id="ARBA00025182"/>
    </source>
</evidence>
<sequence length="85" mass="9076">MNPLLIAVLVIWAVSGIGLIIFVLLHSGKGTGVSDMIASSLYSTQTGTNIIEKNLDRITIIFAVVFMLSLLVLMIIYPQGSIAGQ</sequence>
<protein>
    <recommendedName>
        <fullName evidence="10">Protein-export membrane protein SecG</fullName>
    </recommendedName>
</protein>
<keyword evidence="6 10" id="KW-1133">Transmembrane helix</keyword>
<name>K0YLC1_9ACTN</name>
<evidence type="ECO:0000256" key="5">
    <source>
        <dbReference type="ARBA" id="ARBA00022927"/>
    </source>
</evidence>